<accession>A0ACB7VCF0</accession>
<name>A0ACB7VCF0_DIOAL</name>
<evidence type="ECO:0000313" key="1">
    <source>
        <dbReference type="EMBL" id="KAH7671449.1"/>
    </source>
</evidence>
<protein>
    <submittedName>
        <fullName evidence="1">Uncharacterized protein</fullName>
    </submittedName>
</protein>
<proteinExistence type="predicted"/>
<organism evidence="1 2">
    <name type="scientific">Dioscorea alata</name>
    <name type="common">Purple yam</name>
    <dbReference type="NCBI Taxonomy" id="55571"/>
    <lineage>
        <taxon>Eukaryota</taxon>
        <taxon>Viridiplantae</taxon>
        <taxon>Streptophyta</taxon>
        <taxon>Embryophyta</taxon>
        <taxon>Tracheophyta</taxon>
        <taxon>Spermatophyta</taxon>
        <taxon>Magnoliopsida</taxon>
        <taxon>Liliopsida</taxon>
        <taxon>Dioscoreales</taxon>
        <taxon>Dioscoreaceae</taxon>
        <taxon>Dioscorea</taxon>
    </lineage>
</organism>
<reference evidence="2" key="1">
    <citation type="journal article" date="2022" name="Nat. Commun.">
        <title>Chromosome evolution and the genetic basis of agronomically important traits in greater yam.</title>
        <authorList>
            <person name="Bredeson J.V."/>
            <person name="Lyons J.B."/>
            <person name="Oniyinde I.O."/>
            <person name="Okereke N.R."/>
            <person name="Kolade O."/>
            <person name="Nnabue I."/>
            <person name="Nwadili C.O."/>
            <person name="Hribova E."/>
            <person name="Parker M."/>
            <person name="Nwogha J."/>
            <person name="Shu S."/>
            <person name="Carlson J."/>
            <person name="Kariba R."/>
            <person name="Muthemba S."/>
            <person name="Knop K."/>
            <person name="Barton G.J."/>
            <person name="Sherwood A.V."/>
            <person name="Lopez-Montes A."/>
            <person name="Asiedu R."/>
            <person name="Jamnadass R."/>
            <person name="Muchugi A."/>
            <person name="Goodstein D."/>
            <person name="Egesi C.N."/>
            <person name="Featherston J."/>
            <person name="Asfaw A."/>
            <person name="Simpson G.G."/>
            <person name="Dolezel J."/>
            <person name="Hendre P.S."/>
            <person name="Van Deynze A."/>
            <person name="Kumar P.L."/>
            <person name="Obidiegwu J.E."/>
            <person name="Bhattacharjee R."/>
            <person name="Rokhsar D.S."/>
        </authorList>
    </citation>
    <scope>NUCLEOTIDE SEQUENCE [LARGE SCALE GENOMIC DNA]</scope>
    <source>
        <strain evidence="2">cv. TDa95/00328</strain>
    </source>
</reference>
<keyword evidence="2" id="KW-1185">Reference proteome</keyword>
<comment type="caution">
    <text evidence="1">The sequence shown here is derived from an EMBL/GenBank/DDBJ whole genome shotgun (WGS) entry which is preliminary data.</text>
</comment>
<dbReference type="EMBL" id="CM037020">
    <property type="protein sequence ID" value="KAH7671449.1"/>
    <property type="molecule type" value="Genomic_DNA"/>
</dbReference>
<sequence length="289" mass="30500">MLALGQGLGVAHHAGQVLLSDAGEGQEAVVDGELDFTDDVKTVAQEEVIVPVDASTKRVLHGKHSAIRDPELDGLESNFELIAGDGLAARVGLPSGRFAIRAGDALVGHAKLVAMHWSRGEVGDGERLREIGDWDQIQRGRGGGRVVAVDGGDGGEMVGTIVGTTRRRVISMIILIGGQDLAGEDCAGAEPVGSVASNCAGKNGTAQVRAVDGTYGGGSSEEDAGSDFGVNESLIRDNEGLEHRHLDYPLLYIPLSVSGSVCLSVCLYVLFSVSYRRRTRFETSSLWYW</sequence>
<gene>
    <name evidence="1" type="ORF">IHE45_10G094600</name>
</gene>
<evidence type="ECO:0000313" key="2">
    <source>
        <dbReference type="Proteomes" id="UP000827976"/>
    </source>
</evidence>
<dbReference type="Proteomes" id="UP000827976">
    <property type="component" value="Chromosome 10"/>
</dbReference>